<feature type="region of interest" description="Disordered" evidence="1">
    <location>
        <begin position="33"/>
        <end position="76"/>
    </location>
</feature>
<accession>A0A7W3QK60</accession>
<name>A0A7W3QK60_ACTNM</name>
<dbReference type="EMBL" id="JACJIA010000002">
    <property type="protein sequence ID" value="MBA8950174.1"/>
    <property type="molecule type" value="Genomic_DNA"/>
</dbReference>
<reference evidence="2 3" key="1">
    <citation type="submission" date="2020-08" db="EMBL/GenBank/DDBJ databases">
        <title>Genomic Encyclopedia of Type Strains, Phase IV (KMG-IV): sequencing the most valuable type-strain genomes for metagenomic binning, comparative biology and taxonomic classification.</title>
        <authorList>
            <person name="Goeker M."/>
        </authorList>
    </citation>
    <scope>NUCLEOTIDE SEQUENCE [LARGE SCALE GENOMIC DNA]</scope>
    <source>
        <strain evidence="2 3">DSM 44197</strain>
    </source>
</reference>
<proteinExistence type="predicted"/>
<evidence type="ECO:0000313" key="3">
    <source>
        <dbReference type="Proteomes" id="UP000572680"/>
    </source>
</evidence>
<comment type="caution">
    <text evidence="2">The sequence shown here is derived from an EMBL/GenBank/DDBJ whole genome shotgun (WGS) entry which is preliminary data.</text>
</comment>
<keyword evidence="3" id="KW-1185">Reference proteome</keyword>
<feature type="compositionally biased region" description="Low complexity" evidence="1">
    <location>
        <begin position="37"/>
        <end position="56"/>
    </location>
</feature>
<protein>
    <submittedName>
        <fullName evidence="2">Uncharacterized protein</fullName>
    </submittedName>
</protein>
<sequence>MRAGFGFADGCGSGAGDAWRNAGMSMPGGVYPTIADTATPAPSTTTEETAASATRARSPRRGRAGRAVESGREGGG</sequence>
<dbReference type="AlphaFoldDB" id="A0A7W3QK60"/>
<evidence type="ECO:0000313" key="2">
    <source>
        <dbReference type="EMBL" id="MBA8950174.1"/>
    </source>
</evidence>
<dbReference type="Proteomes" id="UP000572680">
    <property type="component" value="Unassembled WGS sequence"/>
</dbReference>
<organism evidence="2 3">
    <name type="scientific">Actinomadura namibiensis</name>
    <dbReference type="NCBI Taxonomy" id="182080"/>
    <lineage>
        <taxon>Bacteria</taxon>
        <taxon>Bacillati</taxon>
        <taxon>Actinomycetota</taxon>
        <taxon>Actinomycetes</taxon>
        <taxon>Streptosporangiales</taxon>
        <taxon>Thermomonosporaceae</taxon>
        <taxon>Actinomadura</taxon>
    </lineage>
</organism>
<evidence type="ECO:0000256" key="1">
    <source>
        <dbReference type="SAM" id="MobiDB-lite"/>
    </source>
</evidence>
<dbReference type="RefSeq" id="WP_378277074.1">
    <property type="nucleotide sequence ID" value="NZ_JBHTED010000001.1"/>
</dbReference>
<gene>
    <name evidence="2" type="ORF">HNR61_001787</name>
</gene>